<dbReference type="HOGENOM" id="CLU_028540_1_1_1"/>
<keyword evidence="5" id="KW-0539">Nucleus</keyword>
<evidence type="ECO:0000256" key="2">
    <source>
        <dbReference type="ARBA" id="ARBA00023015"/>
    </source>
</evidence>
<dbReference type="RefSeq" id="XP_013322035.1">
    <property type="nucleotide sequence ID" value="XM_013466581.1"/>
</dbReference>
<dbReference type="PANTHER" id="PTHR37534">
    <property type="entry name" value="TRANSCRIPTIONAL ACTIVATOR PROTEIN UGA3"/>
    <property type="match status" value="1"/>
</dbReference>
<evidence type="ECO:0000256" key="6">
    <source>
        <dbReference type="SAM" id="MobiDB-lite"/>
    </source>
</evidence>
<dbReference type="PROSITE" id="PS50048">
    <property type="entry name" value="ZN2_CY6_FUNGAL_2"/>
    <property type="match status" value="1"/>
</dbReference>
<feature type="region of interest" description="Disordered" evidence="6">
    <location>
        <begin position="59"/>
        <end position="99"/>
    </location>
</feature>
<feature type="compositionally biased region" description="Basic and acidic residues" evidence="6">
    <location>
        <begin position="62"/>
        <end position="81"/>
    </location>
</feature>
<dbReference type="GO" id="GO:0003677">
    <property type="term" value="F:DNA binding"/>
    <property type="evidence" value="ECO:0007669"/>
    <property type="project" value="UniProtKB-KW"/>
</dbReference>
<keyword evidence="9" id="KW-1185">Reference proteome</keyword>
<dbReference type="GO" id="GO:0008270">
    <property type="term" value="F:zinc ion binding"/>
    <property type="evidence" value="ECO:0007669"/>
    <property type="project" value="InterPro"/>
</dbReference>
<proteinExistence type="predicted"/>
<dbReference type="Pfam" id="PF11951">
    <property type="entry name" value="Fungal_trans_2"/>
    <property type="match status" value="1"/>
</dbReference>
<dbReference type="Pfam" id="PF00172">
    <property type="entry name" value="Zn_clus"/>
    <property type="match status" value="1"/>
</dbReference>
<name>A0A0D2C919_9EURO</name>
<feature type="domain" description="Zn(2)-C6 fungal-type" evidence="7">
    <location>
        <begin position="19"/>
        <end position="47"/>
    </location>
</feature>
<evidence type="ECO:0000256" key="5">
    <source>
        <dbReference type="ARBA" id="ARBA00023242"/>
    </source>
</evidence>
<comment type="subcellular location">
    <subcellularLocation>
        <location evidence="1">Nucleus</location>
    </subcellularLocation>
</comment>
<dbReference type="Proteomes" id="UP000054342">
    <property type="component" value="Unassembled WGS sequence"/>
</dbReference>
<feature type="compositionally biased region" description="Basic and acidic residues" evidence="6">
    <location>
        <begin position="149"/>
        <end position="161"/>
    </location>
</feature>
<dbReference type="STRING" id="348802.A0A0D2C919"/>
<evidence type="ECO:0000313" key="9">
    <source>
        <dbReference type="Proteomes" id="UP000054342"/>
    </source>
</evidence>
<dbReference type="GeneID" id="25323479"/>
<evidence type="ECO:0000256" key="1">
    <source>
        <dbReference type="ARBA" id="ARBA00004123"/>
    </source>
</evidence>
<reference evidence="8 9" key="1">
    <citation type="submission" date="2015-01" db="EMBL/GenBank/DDBJ databases">
        <title>The Genome Sequence of Exophiala xenobiotica CBS118157.</title>
        <authorList>
            <consortium name="The Broad Institute Genomics Platform"/>
            <person name="Cuomo C."/>
            <person name="de Hoog S."/>
            <person name="Gorbushina A."/>
            <person name="Stielow B."/>
            <person name="Teixiera M."/>
            <person name="Abouelleil A."/>
            <person name="Chapman S.B."/>
            <person name="Priest M."/>
            <person name="Young S.K."/>
            <person name="Wortman J."/>
            <person name="Nusbaum C."/>
            <person name="Birren B."/>
        </authorList>
    </citation>
    <scope>NUCLEOTIDE SEQUENCE [LARGE SCALE GENOMIC DNA]</scope>
    <source>
        <strain evidence="8 9">CBS 118157</strain>
    </source>
</reference>
<dbReference type="GO" id="GO:0005634">
    <property type="term" value="C:nucleus"/>
    <property type="evidence" value="ECO:0007669"/>
    <property type="project" value="UniProtKB-SubCell"/>
</dbReference>
<gene>
    <name evidence="8" type="ORF">PV05_01571</name>
</gene>
<dbReference type="EMBL" id="KN847317">
    <property type="protein sequence ID" value="KIW61451.1"/>
    <property type="molecule type" value="Genomic_DNA"/>
</dbReference>
<organism evidence="8 9">
    <name type="scientific">Exophiala xenobiotica</name>
    <dbReference type="NCBI Taxonomy" id="348802"/>
    <lineage>
        <taxon>Eukaryota</taxon>
        <taxon>Fungi</taxon>
        <taxon>Dikarya</taxon>
        <taxon>Ascomycota</taxon>
        <taxon>Pezizomycotina</taxon>
        <taxon>Eurotiomycetes</taxon>
        <taxon>Chaetothyriomycetidae</taxon>
        <taxon>Chaetothyriales</taxon>
        <taxon>Herpotrichiellaceae</taxon>
        <taxon>Exophiala</taxon>
    </lineage>
</organism>
<dbReference type="InterPro" id="IPR001138">
    <property type="entry name" value="Zn2Cys6_DnaBD"/>
</dbReference>
<feature type="region of interest" description="Disordered" evidence="6">
    <location>
        <begin position="149"/>
        <end position="175"/>
    </location>
</feature>
<keyword evidence="3" id="KW-0238">DNA-binding</keyword>
<dbReference type="CDD" id="cd00067">
    <property type="entry name" value="GAL4"/>
    <property type="match status" value="1"/>
</dbReference>
<evidence type="ECO:0000313" key="8">
    <source>
        <dbReference type="EMBL" id="KIW61451.1"/>
    </source>
</evidence>
<accession>A0A0D2C919</accession>
<dbReference type="OrthoDB" id="2015447at2759"/>
<dbReference type="InterPro" id="IPR036864">
    <property type="entry name" value="Zn2-C6_fun-type_DNA-bd_sf"/>
</dbReference>
<dbReference type="PANTHER" id="PTHR37534:SF46">
    <property type="entry name" value="ZN(II)2CYS6 TRANSCRIPTION FACTOR (EUROFUNG)"/>
    <property type="match status" value="1"/>
</dbReference>
<dbReference type="Gene3D" id="4.10.240.10">
    <property type="entry name" value="Zn(2)-C6 fungal-type DNA-binding domain"/>
    <property type="match status" value="1"/>
</dbReference>
<evidence type="ECO:0000256" key="4">
    <source>
        <dbReference type="ARBA" id="ARBA00023163"/>
    </source>
</evidence>
<dbReference type="SUPFAM" id="SSF57701">
    <property type="entry name" value="Zn2/Cys6 DNA-binding domain"/>
    <property type="match status" value="1"/>
</dbReference>
<dbReference type="InterPro" id="IPR021858">
    <property type="entry name" value="Fun_TF"/>
</dbReference>
<keyword evidence="2" id="KW-0805">Transcription regulation</keyword>
<dbReference type="AlphaFoldDB" id="A0A0D2C919"/>
<keyword evidence="4" id="KW-0804">Transcription</keyword>
<sequence>MQRRKTPSRTNSLAFAKSDCHTCKTKRRKCDRQRPVCSTCQDLGDKCEGFQTRLVWEGSDLPSRRGDDSRRRHGLEARGRATESPMSPANDARVTKTASTVKGSAREFAFVSSWPPKPRKKHMRRNLDMDRHVQEGISPAATTTDHIDRRGASRKTMRGDPDWNASRPGHGEVDQPTPSVIDSSAMTPALHETGFSEPDSYAGWDVEDAVEEVLPLASSSALYHWSVDDEMHEVFTPRWSLLANETHSPAAITLSLNPDQPQSLYSIGFNSMTSIPPAVQYSGTADQFSILLDRYDQEFCTYPITSDLDINPFRYRRETSRGSKHLLHAIIALACHHRKEYRIEKTPPAEFYQHKNQAVTLYKAALQTPEIQAQSLGALDTLLALWCIDTVESALNSWRNHLTNAYALLELAGGILVWSLSFRSQTQVTMLLWWDAVVALLSRRVPVMPFAYFEAVLQWESSQFWTFFDLIGCSRELLVPLMQFAHLAGQSDSKGHARKAMRAIVAEIETNLHSYRSPVDQTLLDDGGEECLQQARDRYHCCEAIRHSLLIYALRVFPEDKTDSAQSRARLRYLSRISLDHVASIRASSDTLKQLLLPIFLAGAETNIERHKDFIREYCKRWFEVFGYHMFPSVLEILEEVWASQEILGEVLWWGDVIDARRQAGDGDVDLDFCFG</sequence>
<evidence type="ECO:0000259" key="7">
    <source>
        <dbReference type="PROSITE" id="PS50048"/>
    </source>
</evidence>
<dbReference type="GO" id="GO:0000981">
    <property type="term" value="F:DNA-binding transcription factor activity, RNA polymerase II-specific"/>
    <property type="evidence" value="ECO:0007669"/>
    <property type="project" value="InterPro"/>
</dbReference>
<protein>
    <recommendedName>
        <fullName evidence="7">Zn(2)-C6 fungal-type domain-containing protein</fullName>
    </recommendedName>
</protein>
<evidence type="ECO:0000256" key="3">
    <source>
        <dbReference type="ARBA" id="ARBA00023125"/>
    </source>
</evidence>